<dbReference type="InterPro" id="IPR050068">
    <property type="entry name" value="MurA_subfamily"/>
</dbReference>
<protein>
    <recommendedName>
        <fullName evidence="13">UDP-N-acetylglucosamine 1-carboxyvinyltransferase</fullName>
        <ecNumber evidence="13">2.5.1.7</ecNumber>
    </recommendedName>
    <alternativeName>
        <fullName evidence="13">Enoylpyruvate transferase</fullName>
    </alternativeName>
    <alternativeName>
        <fullName evidence="13">UDP-N-acetylglucosamine enolpyruvyl transferase</fullName>
        <shortName evidence="13">EPT</shortName>
    </alternativeName>
</protein>
<dbReference type="PANTHER" id="PTHR43783">
    <property type="entry name" value="UDP-N-ACETYLGLUCOSAMINE 1-CARBOXYVINYLTRANSFERASE"/>
    <property type="match status" value="1"/>
</dbReference>
<evidence type="ECO:0000256" key="1">
    <source>
        <dbReference type="ARBA" id="ARBA00004496"/>
    </source>
</evidence>
<evidence type="ECO:0000313" key="15">
    <source>
        <dbReference type="EMBL" id="CUX32323.1"/>
    </source>
</evidence>
<dbReference type="UniPathway" id="UPA00219"/>
<evidence type="ECO:0000256" key="2">
    <source>
        <dbReference type="ARBA" id="ARBA00004752"/>
    </source>
</evidence>
<dbReference type="InterPro" id="IPR001986">
    <property type="entry name" value="Enolpyruvate_Tfrase_dom"/>
</dbReference>
<dbReference type="EMBL" id="FBWG01000019">
    <property type="protein sequence ID" value="CUX32323.1"/>
    <property type="molecule type" value="Genomic_DNA"/>
</dbReference>
<evidence type="ECO:0000256" key="10">
    <source>
        <dbReference type="ARBA" id="ARBA00023317"/>
    </source>
</evidence>
<dbReference type="NCBIfam" id="NF006873">
    <property type="entry name" value="PRK09369.1"/>
    <property type="match status" value="1"/>
</dbReference>
<feature type="binding site" evidence="13">
    <location>
        <begin position="172"/>
        <end position="175"/>
    </location>
    <ligand>
        <name>UDP-N-acetyl-alpha-D-glucosamine</name>
        <dbReference type="ChEBI" id="CHEBI:57705"/>
    </ligand>
</feature>
<evidence type="ECO:0000313" key="16">
    <source>
        <dbReference type="Proteomes" id="UP000191987"/>
    </source>
</evidence>
<keyword evidence="7 13" id="KW-0573">Peptidoglycan synthesis</keyword>
<feature type="active site" description="Proton donor" evidence="13">
    <location>
        <position position="126"/>
    </location>
</feature>
<comment type="subcellular location">
    <subcellularLocation>
        <location evidence="1 13">Cytoplasm</location>
    </subcellularLocation>
</comment>
<evidence type="ECO:0000256" key="5">
    <source>
        <dbReference type="ARBA" id="ARBA00022679"/>
    </source>
</evidence>
<dbReference type="GO" id="GO:0005737">
    <property type="term" value="C:cytoplasm"/>
    <property type="evidence" value="ECO:0007669"/>
    <property type="project" value="UniProtKB-SubCell"/>
</dbReference>
<organism evidence="15 16">
    <name type="scientific">Agrobacterium deltaense Zutra 3/1</name>
    <dbReference type="NCBI Taxonomy" id="1183427"/>
    <lineage>
        <taxon>Bacteria</taxon>
        <taxon>Pseudomonadati</taxon>
        <taxon>Pseudomonadota</taxon>
        <taxon>Alphaproteobacteria</taxon>
        <taxon>Hyphomicrobiales</taxon>
        <taxon>Rhizobiaceae</taxon>
        <taxon>Rhizobium/Agrobacterium group</taxon>
        <taxon>Agrobacterium</taxon>
    </lineage>
</organism>
<feature type="binding site" evidence="13">
    <location>
        <position position="339"/>
    </location>
    <ligand>
        <name>UDP-N-acetyl-alpha-D-glucosamine</name>
        <dbReference type="ChEBI" id="CHEBI:57705"/>
    </ligand>
</feature>
<comment type="pathway">
    <text evidence="2 13">Cell wall biogenesis; peptidoglycan biosynthesis.</text>
</comment>
<evidence type="ECO:0000259" key="14">
    <source>
        <dbReference type="Pfam" id="PF00275"/>
    </source>
</evidence>
<feature type="binding site" evidence="13">
    <location>
        <begin position="22"/>
        <end position="23"/>
    </location>
    <ligand>
        <name>phosphoenolpyruvate</name>
        <dbReference type="ChEBI" id="CHEBI:58702"/>
    </ligand>
</feature>
<feature type="binding site" evidence="13">
    <location>
        <position position="317"/>
    </location>
    <ligand>
        <name>UDP-N-acetyl-alpha-D-glucosamine</name>
        <dbReference type="ChEBI" id="CHEBI:57705"/>
    </ligand>
</feature>
<gene>
    <name evidence="13 15" type="primary">murA</name>
    <name evidence="15" type="ORF">AGR7C_Cc260154</name>
</gene>
<dbReference type="InterPro" id="IPR036968">
    <property type="entry name" value="Enolpyruvate_Tfrase_sf"/>
</dbReference>
<dbReference type="HAMAP" id="MF_00111">
    <property type="entry name" value="MurA"/>
    <property type="match status" value="1"/>
</dbReference>
<dbReference type="Pfam" id="PF00275">
    <property type="entry name" value="EPSP_synthase"/>
    <property type="match status" value="1"/>
</dbReference>
<keyword evidence="4 13" id="KW-0132">Cell division</keyword>
<reference evidence="15 16" key="1">
    <citation type="submission" date="2016-01" db="EMBL/GenBank/DDBJ databases">
        <authorList>
            <person name="Oliw E.H."/>
        </authorList>
    </citation>
    <scope>NUCLEOTIDE SEQUENCE [LARGE SCALE GENOMIC DNA]</scope>
    <source>
        <strain evidence="15 16">Zutra 3-1</strain>
    </source>
</reference>
<dbReference type="Gene3D" id="3.65.10.10">
    <property type="entry name" value="Enolpyruvate transferase domain"/>
    <property type="match status" value="2"/>
</dbReference>
<evidence type="ECO:0000256" key="3">
    <source>
        <dbReference type="ARBA" id="ARBA00022490"/>
    </source>
</evidence>
<feature type="binding site" evidence="13">
    <location>
        <position position="102"/>
    </location>
    <ligand>
        <name>UDP-N-acetyl-alpha-D-glucosamine</name>
        <dbReference type="ChEBI" id="CHEBI:57705"/>
    </ligand>
</feature>
<dbReference type="FunFam" id="3.65.10.10:FF:000001">
    <property type="entry name" value="UDP-N-acetylglucosamine 1-carboxyvinyltransferase"/>
    <property type="match status" value="1"/>
</dbReference>
<accession>A0A1S7Q7V4</accession>
<dbReference type="GO" id="GO:0051301">
    <property type="term" value="P:cell division"/>
    <property type="evidence" value="ECO:0007669"/>
    <property type="project" value="UniProtKB-KW"/>
</dbReference>
<dbReference type="Proteomes" id="UP000191987">
    <property type="component" value="Unassembled WGS sequence"/>
</dbReference>
<dbReference type="SUPFAM" id="SSF55205">
    <property type="entry name" value="EPT/RTPC-like"/>
    <property type="match status" value="1"/>
</dbReference>
<evidence type="ECO:0000256" key="4">
    <source>
        <dbReference type="ARBA" id="ARBA00022618"/>
    </source>
</evidence>
<evidence type="ECO:0000256" key="6">
    <source>
        <dbReference type="ARBA" id="ARBA00022960"/>
    </source>
</evidence>
<keyword evidence="10 13" id="KW-0670">Pyruvate</keyword>
<keyword evidence="8 13" id="KW-0131">Cell cycle</keyword>
<evidence type="ECO:0000256" key="12">
    <source>
        <dbReference type="ARBA" id="ARBA00047527"/>
    </source>
</evidence>
<comment type="catalytic activity">
    <reaction evidence="12 13">
        <text>phosphoenolpyruvate + UDP-N-acetyl-alpha-D-glucosamine = UDP-N-acetyl-3-O-(1-carboxyvinyl)-alpha-D-glucosamine + phosphate</text>
        <dbReference type="Rhea" id="RHEA:18681"/>
        <dbReference type="ChEBI" id="CHEBI:43474"/>
        <dbReference type="ChEBI" id="CHEBI:57705"/>
        <dbReference type="ChEBI" id="CHEBI:58702"/>
        <dbReference type="ChEBI" id="CHEBI:68483"/>
        <dbReference type="EC" id="2.5.1.7"/>
    </reaction>
</comment>
<evidence type="ECO:0000256" key="9">
    <source>
        <dbReference type="ARBA" id="ARBA00023316"/>
    </source>
</evidence>
<dbReference type="GO" id="GO:0008360">
    <property type="term" value="P:regulation of cell shape"/>
    <property type="evidence" value="ECO:0007669"/>
    <property type="project" value="UniProtKB-KW"/>
</dbReference>
<evidence type="ECO:0000256" key="13">
    <source>
        <dbReference type="HAMAP-Rule" id="MF_00111"/>
    </source>
</evidence>
<evidence type="ECO:0000256" key="11">
    <source>
        <dbReference type="ARBA" id="ARBA00038367"/>
    </source>
</evidence>
<dbReference type="CDD" id="cd01555">
    <property type="entry name" value="UdpNAET"/>
    <property type="match status" value="1"/>
</dbReference>
<dbReference type="GO" id="GO:0009252">
    <property type="term" value="P:peptidoglycan biosynthetic process"/>
    <property type="evidence" value="ECO:0007669"/>
    <property type="project" value="UniProtKB-UniRule"/>
</dbReference>
<feature type="modified residue" description="2-(S-cysteinyl)pyruvic acid O-phosphothioketal" evidence="13">
    <location>
        <position position="126"/>
    </location>
</feature>
<keyword evidence="6 13" id="KW-0133">Cell shape</keyword>
<dbReference type="AlphaFoldDB" id="A0A1S7Q7V4"/>
<dbReference type="InterPro" id="IPR013792">
    <property type="entry name" value="RNA3'P_cycl/enolpyr_Trfase_a/b"/>
</dbReference>
<dbReference type="GO" id="GO:0071555">
    <property type="term" value="P:cell wall organization"/>
    <property type="evidence" value="ECO:0007669"/>
    <property type="project" value="UniProtKB-KW"/>
</dbReference>
<name>A0A1S7Q7V4_9HYPH</name>
<sequence>MDRIRITGGNKLNGIIPISGAKNAALPLMIASLLTSDTLTLENVPHLADVEQLIRILGNHGVDISVNGRRESQGEAYSRTVHFTCRTIVDTTAPYELVSKMRASFWVIGPLLAREGRARVSLPGGCAIGTRPVDLFIEGLEALGATMEIDGGYINATAPKGGLIGAVYTFPKVSVGATHVMLMAASLARGTTVIHNAAREPEVVDLAQCLIAMGAKIEGAGTSTITIEGVTSLSGARHRVLPDRIETGTYAMAVAMTGGDVVLEGTRAALLDNALDTLRLAGATISETETGLRVVRNGNGIQPVDIVTEPFPGFPTDLQAQFMALMTRSQGVSHITETIFENRFMHVQELARLGAKISLSGQMARIEGVSRLKGAPVMATDLRASVSLVIAGLVAEGETMVSRVYHLDRGFERLEEKLTRCGALVERVSD</sequence>
<dbReference type="RefSeq" id="WP_004432483.1">
    <property type="nucleotide sequence ID" value="NZ_LT009748.1"/>
</dbReference>
<dbReference type="NCBIfam" id="TIGR01072">
    <property type="entry name" value="murA"/>
    <property type="match status" value="1"/>
</dbReference>
<feature type="domain" description="Enolpyruvate transferase" evidence="14">
    <location>
        <begin position="7"/>
        <end position="418"/>
    </location>
</feature>
<keyword evidence="5 13" id="KW-0808">Transferase</keyword>
<dbReference type="EC" id="2.5.1.7" evidence="13"/>
<dbReference type="InterPro" id="IPR005750">
    <property type="entry name" value="UDP_GlcNAc_COvinyl_MurA"/>
</dbReference>
<dbReference type="GO" id="GO:0019277">
    <property type="term" value="P:UDP-N-acetylgalactosamine biosynthetic process"/>
    <property type="evidence" value="ECO:0007669"/>
    <property type="project" value="InterPro"/>
</dbReference>
<comment type="function">
    <text evidence="13">Cell wall formation. Adds enolpyruvyl to UDP-N-acetylglucosamine.</text>
</comment>
<feature type="binding site" evidence="13">
    <location>
        <begin position="131"/>
        <end position="135"/>
    </location>
    <ligand>
        <name>UDP-N-acetyl-alpha-D-glucosamine</name>
        <dbReference type="ChEBI" id="CHEBI:57705"/>
    </ligand>
</feature>
<evidence type="ECO:0000256" key="7">
    <source>
        <dbReference type="ARBA" id="ARBA00022984"/>
    </source>
</evidence>
<keyword evidence="9 13" id="KW-0961">Cell wall biogenesis/degradation</keyword>
<dbReference type="GO" id="GO:0008760">
    <property type="term" value="F:UDP-N-acetylglucosamine 1-carboxyvinyltransferase activity"/>
    <property type="evidence" value="ECO:0007669"/>
    <property type="project" value="UniProtKB-UniRule"/>
</dbReference>
<dbReference type="PANTHER" id="PTHR43783:SF1">
    <property type="entry name" value="UDP-N-ACETYLGLUCOSAMINE 1-CARBOXYVINYLTRANSFERASE"/>
    <property type="match status" value="1"/>
</dbReference>
<comment type="similarity">
    <text evidence="11 13">Belongs to the EPSP synthase family. MurA subfamily.</text>
</comment>
<proteinExistence type="inferred from homology"/>
<keyword evidence="3 13" id="KW-0963">Cytoplasm</keyword>
<evidence type="ECO:0000256" key="8">
    <source>
        <dbReference type="ARBA" id="ARBA00023306"/>
    </source>
</evidence>